<reference evidence="1 2" key="1">
    <citation type="submission" date="2016-11" db="EMBL/GenBank/DDBJ databases">
        <title>Mesorhizobium oceanicum sp. nov., isolated from deep seawater in South China Sea.</title>
        <authorList>
            <person name="Fu G.-Y."/>
        </authorList>
    </citation>
    <scope>NUCLEOTIDE SEQUENCE [LARGE SCALE GENOMIC DNA]</scope>
    <source>
        <strain evidence="1 2">B7</strain>
        <plasmid evidence="2">Plasmid unnamed1</plasmid>
    </source>
</reference>
<accession>A0A1L3SZP8</accession>
<gene>
    <name evidence="1" type="ORF">BSQ44_25640</name>
</gene>
<proteinExistence type="predicted"/>
<keyword evidence="2" id="KW-1185">Reference proteome</keyword>
<keyword evidence="1" id="KW-0614">Plasmid</keyword>
<dbReference type="RefSeq" id="WP_072608342.1">
    <property type="nucleotide sequence ID" value="NZ_CP018172.1"/>
</dbReference>
<evidence type="ECO:0000313" key="2">
    <source>
        <dbReference type="Proteomes" id="UP000182840"/>
    </source>
</evidence>
<dbReference type="KEGG" id="meso:BSQ44_25640"/>
<name>A0A1L3SZP8_9HYPH</name>
<protein>
    <recommendedName>
        <fullName evidence="3">Nucleoside 2-deoxyribosyltransferase</fullName>
    </recommendedName>
</protein>
<dbReference type="AlphaFoldDB" id="A0A1L3SZP8"/>
<evidence type="ECO:0008006" key="3">
    <source>
        <dbReference type="Google" id="ProtNLM"/>
    </source>
</evidence>
<evidence type="ECO:0000313" key="1">
    <source>
        <dbReference type="EMBL" id="APH74886.1"/>
    </source>
</evidence>
<dbReference type="EMBL" id="CP018172">
    <property type="protein sequence ID" value="APH74886.1"/>
    <property type="molecule type" value="Genomic_DNA"/>
</dbReference>
<geneLocation type="plasmid" evidence="1">
    <name>unnamed1</name>
</geneLocation>
<dbReference type="OrthoDB" id="9788479at2"/>
<dbReference type="Proteomes" id="UP000182840">
    <property type="component" value="Plasmid unnamed1"/>
</dbReference>
<sequence length="177" mass="19326">MAMIFLGGSRDIFELPAPVIERIGAIVAAEHGVLIGDAPGADAEMQGLLAGYKYEHVGVFHARAEPRNNLGDWAAYHIPPPAGAQGFAVHAEKDREMARRADFGLMIWNGESPGTALNMLRLALAGNPCVIYDTMRRTVCTLHDTADWRAMIEDAGPDIRRQIETRMTPDECLDLTA</sequence>
<organism evidence="1 2">
    <name type="scientific">Aquibium oceanicum</name>
    <dbReference type="NCBI Taxonomy" id="1670800"/>
    <lineage>
        <taxon>Bacteria</taxon>
        <taxon>Pseudomonadati</taxon>
        <taxon>Pseudomonadota</taxon>
        <taxon>Alphaproteobacteria</taxon>
        <taxon>Hyphomicrobiales</taxon>
        <taxon>Phyllobacteriaceae</taxon>
        <taxon>Aquibium</taxon>
    </lineage>
</organism>